<name>A0AAV4PHI2_CAEEX</name>
<proteinExistence type="predicted"/>
<feature type="region of interest" description="Disordered" evidence="1">
    <location>
        <begin position="175"/>
        <end position="215"/>
    </location>
</feature>
<dbReference type="EMBL" id="BPLR01004657">
    <property type="protein sequence ID" value="GIX96526.1"/>
    <property type="molecule type" value="Genomic_DNA"/>
</dbReference>
<sequence>MCECRTGKSGAPCKHQLLVYRNFPFPAYDCIAPSTQAEKNLLFHLATGHEVESESLSDTIAKTVQSEIQDPCQTEIIIHELDSCGDNNFFLDDNGTCEALSSNGGLNHTSMLNHPDSSLTLQASSLIQPDHVLEQHPTVTLGTQDVVLSQPNLLTQLDNAHSTLSLNHHINPELNQHLSSMNSSPINHNSIGQQPPPPHHRAKLGVTPTPMSNQS</sequence>
<evidence type="ECO:0000313" key="3">
    <source>
        <dbReference type="Proteomes" id="UP001054945"/>
    </source>
</evidence>
<feature type="compositionally biased region" description="Polar residues" evidence="1">
    <location>
        <begin position="175"/>
        <end position="193"/>
    </location>
</feature>
<comment type="caution">
    <text evidence="2">The sequence shown here is derived from an EMBL/GenBank/DDBJ whole genome shotgun (WGS) entry which is preliminary data.</text>
</comment>
<evidence type="ECO:0000256" key="1">
    <source>
        <dbReference type="SAM" id="MobiDB-lite"/>
    </source>
</evidence>
<dbReference type="Proteomes" id="UP001054945">
    <property type="component" value="Unassembled WGS sequence"/>
</dbReference>
<evidence type="ECO:0000313" key="2">
    <source>
        <dbReference type="EMBL" id="GIX96526.1"/>
    </source>
</evidence>
<reference evidence="2 3" key="1">
    <citation type="submission" date="2021-06" db="EMBL/GenBank/DDBJ databases">
        <title>Caerostris extrusa draft genome.</title>
        <authorList>
            <person name="Kono N."/>
            <person name="Arakawa K."/>
        </authorList>
    </citation>
    <scope>NUCLEOTIDE SEQUENCE [LARGE SCALE GENOMIC DNA]</scope>
</reference>
<organism evidence="2 3">
    <name type="scientific">Caerostris extrusa</name>
    <name type="common">Bark spider</name>
    <name type="synonym">Caerostris bankana</name>
    <dbReference type="NCBI Taxonomy" id="172846"/>
    <lineage>
        <taxon>Eukaryota</taxon>
        <taxon>Metazoa</taxon>
        <taxon>Ecdysozoa</taxon>
        <taxon>Arthropoda</taxon>
        <taxon>Chelicerata</taxon>
        <taxon>Arachnida</taxon>
        <taxon>Araneae</taxon>
        <taxon>Araneomorphae</taxon>
        <taxon>Entelegynae</taxon>
        <taxon>Araneoidea</taxon>
        <taxon>Araneidae</taxon>
        <taxon>Caerostris</taxon>
    </lineage>
</organism>
<dbReference type="AlphaFoldDB" id="A0AAV4PHI2"/>
<gene>
    <name evidence="2" type="primary">AVEN_171519_1</name>
    <name evidence="2" type="ORF">CEXT_505121</name>
</gene>
<accession>A0AAV4PHI2</accession>
<keyword evidence="3" id="KW-1185">Reference proteome</keyword>
<protein>
    <submittedName>
        <fullName evidence="2">SWIM-type domain-containing protein</fullName>
    </submittedName>
</protein>